<reference evidence="1 2" key="1">
    <citation type="journal article" date="2017" name="Gigascience">
        <title>Draft genome of the honey bee ectoparasitic mite, Tropilaelaps mercedesae, is shaped by the parasitic life history.</title>
        <authorList>
            <person name="Dong X."/>
            <person name="Armstrong S.D."/>
            <person name="Xia D."/>
            <person name="Makepeace B.L."/>
            <person name="Darby A.C."/>
            <person name="Kadowaki T."/>
        </authorList>
    </citation>
    <scope>NUCLEOTIDE SEQUENCE [LARGE SCALE GENOMIC DNA]</scope>
    <source>
        <strain evidence="1">Wuxi-XJTLU</strain>
    </source>
</reference>
<evidence type="ECO:0000313" key="1">
    <source>
        <dbReference type="EMBL" id="OQR71104.1"/>
    </source>
</evidence>
<comment type="caution">
    <text evidence="1">The sequence shown here is derived from an EMBL/GenBank/DDBJ whole genome shotgun (WGS) entry which is preliminary data.</text>
</comment>
<dbReference type="Proteomes" id="UP000192247">
    <property type="component" value="Unassembled WGS sequence"/>
</dbReference>
<dbReference type="AlphaFoldDB" id="A0A1V9XC40"/>
<gene>
    <name evidence="1" type="ORF">BIW11_11202</name>
</gene>
<name>A0A1V9XC40_9ACAR</name>
<proteinExistence type="predicted"/>
<accession>A0A1V9XC40</accession>
<organism evidence="1 2">
    <name type="scientific">Tropilaelaps mercedesae</name>
    <dbReference type="NCBI Taxonomy" id="418985"/>
    <lineage>
        <taxon>Eukaryota</taxon>
        <taxon>Metazoa</taxon>
        <taxon>Ecdysozoa</taxon>
        <taxon>Arthropoda</taxon>
        <taxon>Chelicerata</taxon>
        <taxon>Arachnida</taxon>
        <taxon>Acari</taxon>
        <taxon>Parasitiformes</taxon>
        <taxon>Mesostigmata</taxon>
        <taxon>Gamasina</taxon>
        <taxon>Dermanyssoidea</taxon>
        <taxon>Laelapidae</taxon>
        <taxon>Tropilaelaps</taxon>
    </lineage>
</organism>
<dbReference type="InParanoid" id="A0A1V9XC40"/>
<sequence length="61" mass="6543">MMSALEMTSQPFLPCPAWLECAVAAAVSGLMWLRGGASYPPSTRDPTSLCINPKVERFLAA</sequence>
<evidence type="ECO:0000313" key="2">
    <source>
        <dbReference type="Proteomes" id="UP000192247"/>
    </source>
</evidence>
<protein>
    <submittedName>
        <fullName evidence="1">Uncharacterized protein</fullName>
    </submittedName>
</protein>
<keyword evidence="2" id="KW-1185">Reference proteome</keyword>
<dbReference type="EMBL" id="MNPL01015346">
    <property type="protein sequence ID" value="OQR71104.1"/>
    <property type="molecule type" value="Genomic_DNA"/>
</dbReference>